<reference evidence="2 4" key="1">
    <citation type="journal article" date="2020" name="Stud. Mycol.">
        <title>101 Dothideomycetes genomes: a test case for predicting lifestyles and emergence of pathogens.</title>
        <authorList>
            <person name="Haridas S."/>
            <person name="Albert R."/>
            <person name="Binder M."/>
            <person name="Bloem J."/>
            <person name="Labutti K."/>
            <person name="Salamov A."/>
            <person name="Andreopoulos B."/>
            <person name="Baker S."/>
            <person name="Barry K."/>
            <person name="Bills G."/>
            <person name="Bluhm B."/>
            <person name="Cannon C."/>
            <person name="Castanera R."/>
            <person name="Culley D."/>
            <person name="Daum C."/>
            <person name="Ezra D."/>
            <person name="Gonzalez J."/>
            <person name="Henrissat B."/>
            <person name="Kuo A."/>
            <person name="Liang C."/>
            <person name="Lipzen A."/>
            <person name="Lutzoni F."/>
            <person name="Magnuson J."/>
            <person name="Mondo S."/>
            <person name="Nolan M."/>
            <person name="Ohm R."/>
            <person name="Pangilinan J."/>
            <person name="Park H.-J."/>
            <person name="Ramirez L."/>
            <person name="Alfaro M."/>
            <person name="Sun H."/>
            <person name="Tritt A."/>
            <person name="Yoshinaga Y."/>
            <person name="Zwiers L.-H."/>
            <person name="Turgeon B."/>
            <person name="Goodwin S."/>
            <person name="Spatafora J."/>
            <person name="Crous P."/>
            <person name="Grigoriev I."/>
        </authorList>
    </citation>
    <scope>NUCLEOTIDE SEQUENCE</scope>
    <source>
        <strain evidence="2 4">CBS 304.34</strain>
    </source>
</reference>
<keyword evidence="3" id="KW-1185">Reference proteome</keyword>
<evidence type="ECO:0000259" key="1">
    <source>
        <dbReference type="Pfam" id="PF06985"/>
    </source>
</evidence>
<evidence type="ECO:0000313" key="3">
    <source>
        <dbReference type="Proteomes" id="UP000504636"/>
    </source>
</evidence>
<dbReference type="OrthoDB" id="3711542at2759"/>
<dbReference type="RefSeq" id="XP_033580438.1">
    <property type="nucleotide sequence ID" value="XM_033725208.1"/>
</dbReference>
<dbReference type="Pfam" id="PF06985">
    <property type="entry name" value="HET"/>
    <property type="match status" value="1"/>
</dbReference>
<dbReference type="EMBL" id="MU003696">
    <property type="protein sequence ID" value="KAF2813474.1"/>
    <property type="molecule type" value="Genomic_DNA"/>
</dbReference>
<gene>
    <name evidence="2 4" type="ORF">BDZ99DRAFT_517730</name>
</gene>
<proteinExistence type="predicted"/>
<dbReference type="GeneID" id="54466101"/>
<dbReference type="Proteomes" id="UP000504636">
    <property type="component" value="Unplaced"/>
</dbReference>
<dbReference type="AlphaFoldDB" id="A0A6A6YZN3"/>
<reference evidence="4" key="3">
    <citation type="submission" date="2025-04" db="UniProtKB">
        <authorList>
            <consortium name="RefSeq"/>
        </authorList>
    </citation>
    <scope>IDENTIFICATION</scope>
    <source>
        <strain evidence="4">CBS 304.34</strain>
    </source>
</reference>
<protein>
    <recommendedName>
        <fullName evidence="1">Heterokaryon incompatibility domain-containing protein</fullName>
    </recommendedName>
</protein>
<evidence type="ECO:0000313" key="4">
    <source>
        <dbReference type="RefSeq" id="XP_033580438.1"/>
    </source>
</evidence>
<organism evidence="2">
    <name type="scientific">Mytilinidion resinicola</name>
    <dbReference type="NCBI Taxonomy" id="574789"/>
    <lineage>
        <taxon>Eukaryota</taxon>
        <taxon>Fungi</taxon>
        <taxon>Dikarya</taxon>
        <taxon>Ascomycota</taxon>
        <taxon>Pezizomycotina</taxon>
        <taxon>Dothideomycetes</taxon>
        <taxon>Pleosporomycetidae</taxon>
        <taxon>Mytilinidiales</taxon>
        <taxon>Mytilinidiaceae</taxon>
        <taxon>Mytilinidion</taxon>
    </lineage>
</organism>
<dbReference type="InterPro" id="IPR010730">
    <property type="entry name" value="HET"/>
</dbReference>
<reference evidence="4" key="2">
    <citation type="submission" date="2020-04" db="EMBL/GenBank/DDBJ databases">
        <authorList>
            <consortium name="NCBI Genome Project"/>
        </authorList>
    </citation>
    <scope>NUCLEOTIDE SEQUENCE</scope>
    <source>
        <strain evidence="4">CBS 304.34</strain>
    </source>
</reference>
<name>A0A6A6YZN3_9PEZI</name>
<feature type="domain" description="Heterokaryon incompatibility" evidence="1">
    <location>
        <begin position="1"/>
        <end position="85"/>
    </location>
</feature>
<sequence length="540" mass="61019">MSYVWGSVSPIKVPCQWCGQVLSVPVLNRQRFENLMELGGSGNSIWLDAVSIDRSDHQEIAATVPQMGSVYGNASCVAVLLPESDFPVFDCLQAACQNAIGILSHLRNFFNNEEVEIEDPSSPQPTKFKHLAEWSQLFFENLKQVQDNLQRYTYWRLEGGPAKSCYAVKSLILGAGLLFTRYQMMMYQYAVIRTGLTRGTAPPTWKRIQTLFPDEQFFRYYEEIDPEEQSFQVKFPNFGMNHLLRVRDLPQGSTLEDEFDIALLKAMTAIRKKGLVVQEFLPPTIGGFHRSWDRFRDWFRDYAREHIQSQTGNRAVNAGAPIFTAQADLFIHLGHSILNVNIPTRWSMAAPTLRTLSGAEICEIIHLDDVQLVQRKFASTAHGELFRGHPVMQGVRAAEDIALATLKKCPIERVSISRLCLVQLPFRKQHSKGGSGNSEHLYTWAITPCDIPQNELFVARESLNGTIVLATRREELEYIAAYLTLTDHHAGTLLVKSDGEGRVDIPLKMTERADQGNSRSLRIGDRMIRGQISLGNEDDI</sequence>
<evidence type="ECO:0000313" key="2">
    <source>
        <dbReference type="EMBL" id="KAF2813474.1"/>
    </source>
</evidence>
<accession>A0A6A6YZN3</accession>